<keyword evidence="2" id="KW-1185">Reference proteome</keyword>
<evidence type="ECO:0000313" key="2">
    <source>
        <dbReference type="Proteomes" id="UP000799766"/>
    </source>
</evidence>
<dbReference type="PANTHER" id="PTHR33321">
    <property type="match status" value="1"/>
</dbReference>
<dbReference type="InterPro" id="IPR007541">
    <property type="entry name" value="Uncharacterised_BSP"/>
</dbReference>
<feature type="non-terminal residue" evidence="1">
    <location>
        <position position="1"/>
    </location>
</feature>
<dbReference type="EMBL" id="MU001684">
    <property type="protein sequence ID" value="KAF2456130.1"/>
    <property type="molecule type" value="Genomic_DNA"/>
</dbReference>
<proteinExistence type="predicted"/>
<dbReference type="OrthoDB" id="891726at2759"/>
<protein>
    <recommendedName>
        <fullName evidence="3">Plant basic secretory protein</fullName>
    </recommendedName>
</protein>
<dbReference type="Proteomes" id="UP000799766">
    <property type="component" value="Unassembled WGS sequence"/>
</dbReference>
<accession>A0A6A6NWI9</accession>
<reference evidence="1" key="1">
    <citation type="journal article" date="2020" name="Stud. Mycol.">
        <title>101 Dothideomycetes genomes: a test case for predicting lifestyles and emergence of pathogens.</title>
        <authorList>
            <person name="Haridas S."/>
            <person name="Albert R."/>
            <person name="Binder M."/>
            <person name="Bloem J."/>
            <person name="Labutti K."/>
            <person name="Salamov A."/>
            <person name="Andreopoulos B."/>
            <person name="Baker S."/>
            <person name="Barry K."/>
            <person name="Bills G."/>
            <person name="Bluhm B."/>
            <person name="Cannon C."/>
            <person name="Castanera R."/>
            <person name="Culley D."/>
            <person name="Daum C."/>
            <person name="Ezra D."/>
            <person name="Gonzalez J."/>
            <person name="Henrissat B."/>
            <person name="Kuo A."/>
            <person name="Liang C."/>
            <person name="Lipzen A."/>
            <person name="Lutzoni F."/>
            <person name="Magnuson J."/>
            <person name="Mondo S."/>
            <person name="Nolan M."/>
            <person name="Ohm R."/>
            <person name="Pangilinan J."/>
            <person name="Park H.-J."/>
            <person name="Ramirez L."/>
            <person name="Alfaro M."/>
            <person name="Sun H."/>
            <person name="Tritt A."/>
            <person name="Yoshinaga Y."/>
            <person name="Zwiers L.-H."/>
            <person name="Turgeon B."/>
            <person name="Goodwin S."/>
            <person name="Spatafora J."/>
            <person name="Crous P."/>
            <person name="Grigoriev I."/>
        </authorList>
    </citation>
    <scope>NUCLEOTIDE SEQUENCE</scope>
    <source>
        <strain evidence="1">ATCC 16933</strain>
    </source>
</reference>
<evidence type="ECO:0008006" key="3">
    <source>
        <dbReference type="Google" id="ProtNLM"/>
    </source>
</evidence>
<dbReference type="Pfam" id="PF04450">
    <property type="entry name" value="BSP"/>
    <property type="match status" value="1"/>
</dbReference>
<feature type="non-terminal residue" evidence="1">
    <location>
        <position position="194"/>
    </location>
</feature>
<gene>
    <name evidence="1" type="ORF">BDY21DRAFT_260133</name>
</gene>
<dbReference type="AlphaFoldDB" id="A0A6A6NWI9"/>
<name>A0A6A6NWI9_9PEZI</name>
<sequence>SSAAGNVSSATTRSRSFHHYYPIPQTRSVTLVLRPMPGVAYTTGISLDNDHKEIHLSTDYLCDLSPPHSPTRYRAEIVGVLQHELVHCYQFSASRCPGGLIEGVADWVRLEAGLAPPHWSKGRRKDGPWDAGYSRTAFFLEWVEGKFGVGSVARLNERLGDGKEYEEEGFWKGLFGKKVEELWEEYADEAWGKD</sequence>
<organism evidence="1 2">
    <name type="scientific">Lineolata rhizophorae</name>
    <dbReference type="NCBI Taxonomy" id="578093"/>
    <lineage>
        <taxon>Eukaryota</taxon>
        <taxon>Fungi</taxon>
        <taxon>Dikarya</taxon>
        <taxon>Ascomycota</taxon>
        <taxon>Pezizomycotina</taxon>
        <taxon>Dothideomycetes</taxon>
        <taxon>Dothideomycetes incertae sedis</taxon>
        <taxon>Lineolatales</taxon>
        <taxon>Lineolataceae</taxon>
        <taxon>Lineolata</taxon>
    </lineage>
</organism>
<dbReference type="PANTHER" id="PTHR33321:SF12">
    <property type="entry name" value="PLANT BASIC SECRETORY PROTEIN (BSP) FAMILY PROTEIN"/>
    <property type="match status" value="1"/>
</dbReference>
<evidence type="ECO:0000313" key="1">
    <source>
        <dbReference type="EMBL" id="KAF2456130.1"/>
    </source>
</evidence>